<dbReference type="PANTHER" id="PTHR46338:SF19">
    <property type="entry name" value="TRANSCRIPTION INITIATION FACTOR TFIID SUBUNIT 8"/>
    <property type="match status" value="1"/>
</dbReference>
<comment type="caution">
    <text evidence="7">The sequence shown here is derived from an EMBL/GenBank/DDBJ whole genome shotgun (WGS) entry which is preliminary data.</text>
</comment>
<sequence>MNTGPWRDANDDVSGGTRTRRDGEVEKDSEEAVVVAVATSGKPVITKPPTSSSSSSSWMKSKDPRIVRVSRAFGGKDRHSKVCTLRGLRDRRVRLSVPTAIQLYDLQERLGLDQPSKAVDWLLNAAKEEIDELPPLPVSPETFSLFNHHQAFLNLSQPPGQDPTQLGFKTNGCVEESNTTTSREETNNNHIGSYGTYQNMEQYQQQHTRFQADYPHHQHQLHSLVPIQSQFLVCPMTASSTTTTIQSLFPSSSSAGSRTMETTDPRQMVSHFQMPSMGSSSSSQNISTLYSLLHGGSNPMPSVQFNRNLNMSNGVGEGGRAQSREKRKLFQANDFAYAIARMAVAQICESVEVNVYQESQTTREGLRFSSFQESTLDKLASVAVEYVQSIGKTAQLYANVAGRVEGNSLDVVKALEDLGSGVGFGGVSDTDRCLADSSVVKDVIRYTGEAEEMPFVYALPRFPVNKEKRLAPSFYEVGVDPPDEHIPVWLPAFPGTKSCNLSEEANAVAIEGEVQHSFNGGGRSEVLQSPNDVRKSTEEVEGNPFLTAPLRFVKKEVSPLFRPLELSIKHFPDKHISNHRRIPVLESSTPSDDINKENGLAESEDGEKKDGARPQQTLLRFKIGTLKRPSCLAIKRSVQEQGWFQEGGDKREKKLGTERIDLGTVDSE</sequence>
<evidence type="ECO:0000256" key="3">
    <source>
        <dbReference type="ARBA" id="ARBA00023163"/>
    </source>
</evidence>
<dbReference type="PANTHER" id="PTHR46338">
    <property type="entry name" value="TRANSCRIPTION INITIATION FACTOR TFIID SUBUNIT 8"/>
    <property type="match status" value="1"/>
</dbReference>
<evidence type="ECO:0000313" key="7">
    <source>
        <dbReference type="EMBL" id="KAF2546385.1"/>
    </source>
</evidence>
<protein>
    <recommendedName>
        <fullName evidence="6">TCP domain-containing protein</fullName>
    </recommendedName>
</protein>
<keyword evidence="3" id="KW-0804">Transcription</keyword>
<dbReference type="GO" id="GO:0005669">
    <property type="term" value="C:transcription factor TFIID complex"/>
    <property type="evidence" value="ECO:0007669"/>
    <property type="project" value="InterPro"/>
</dbReference>
<feature type="compositionally biased region" description="Basic and acidic residues" evidence="5">
    <location>
        <begin position="647"/>
        <end position="661"/>
    </location>
</feature>
<comment type="subcellular location">
    <subcellularLocation>
        <location evidence="1">Nucleus</location>
    </subcellularLocation>
</comment>
<evidence type="ECO:0000256" key="1">
    <source>
        <dbReference type="ARBA" id="ARBA00004123"/>
    </source>
</evidence>
<dbReference type="AlphaFoldDB" id="A0A8S9GJL7"/>
<dbReference type="EMBL" id="QGKY02001925">
    <property type="protein sequence ID" value="KAF2546385.1"/>
    <property type="molecule type" value="Genomic_DNA"/>
</dbReference>
<dbReference type="Gene3D" id="1.10.20.10">
    <property type="entry name" value="Histone, subunit A"/>
    <property type="match status" value="1"/>
</dbReference>
<keyword evidence="2" id="KW-0805">Transcription regulation</keyword>
<dbReference type="InterPro" id="IPR006565">
    <property type="entry name" value="BTP"/>
</dbReference>
<evidence type="ECO:0000256" key="4">
    <source>
        <dbReference type="ARBA" id="ARBA00023242"/>
    </source>
</evidence>
<dbReference type="SMART" id="SM00576">
    <property type="entry name" value="BTP"/>
    <property type="match status" value="1"/>
</dbReference>
<evidence type="ECO:0000259" key="6">
    <source>
        <dbReference type="PROSITE" id="PS51369"/>
    </source>
</evidence>
<feature type="domain" description="TCP" evidence="6">
    <location>
        <begin position="75"/>
        <end position="133"/>
    </location>
</feature>
<dbReference type="Pfam" id="PF03634">
    <property type="entry name" value="TCP"/>
    <property type="match status" value="1"/>
</dbReference>
<feature type="region of interest" description="Disordered" evidence="5">
    <location>
        <begin position="1"/>
        <end position="62"/>
    </location>
</feature>
<feature type="region of interest" description="Disordered" evidence="5">
    <location>
        <begin position="581"/>
        <end position="616"/>
    </location>
</feature>
<gene>
    <name evidence="7" type="ORF">F2Q70_00024125</name>
</gene>
<dbReference type="InterPro" id="IPR037818">
    <property type="entry name" value="TAF8"/>
</dbReference>
<keyword evidence="4" id="KW-0539">Nucleus</keyword>
<dbReference type="CDD" id="cd00076">
    <property type="entry name" value="HFD_SF"/>
    <property type="match status" value="1"/>
</dbReference>
<name>A0A8S9GJL7_BRACR</name>
<evidence type="ECO:0000256" key="5">
    <source>
        <dbReference type="SAM" id="MobiDB-lite"/>
    </source>
</evidence>
<dbReference type="InterPro" id="IPR009072">
    <property type="entry name" value="Histone-fold"/>
</dbReference>
<accession>A0A8S9GJL7</accession>
<organism evidence="7">
    <name type="scientific">Brassica cretica</name>
    <name type="common">Mustard</name>
    <dbReference type="NCBI Taxonomy" id="69181"/>
    <lineage>
        <taxon>Eukaryota</taxon>
        <taxon>Viridiplantae</taxon>
        <taxon>Streptophyta</taxon>
        <taxon>Embryophyta</taxon>
        <taxon>Tracheophyta</taxon>
        <taxon>Spermatophyta</taxon>
        <taxon>Magnoliopsida</taxon>
        <taxon>eudicotyledons</taxon>
        <taxon>Gunneridae</taxon>
        <taxon>Pentapetalae</taxon>
        <taxon>rosids</taxon>
        <taxon>malvids</taxon>
        <taxon>Brassicales</taxon>
        <taxon>Brassicaceae</taxon>
        <taxon>Brassiceae</taxon>
        <taxon>Brassica</taxon>
    </lineage>
</organism>
<dbReference type="GO" id="GO:0046982">
    <property type="term" value="F:protein heterodimerization activity"/>
    <property type="evidence" value="ECO:0007669"/>
    <property type="project" value="InterPro"/>
</dbReference>
<dbReference type="InterPro" id="IPR017887">
    <property type="entry name" value="TF_TCP_subgr"/>
</dbReference>
<dbReference type="PROSITE" id="PS51369">
    <property type="entry name" value="TCP"/>
    <property type="match status" value="1"/>
</dbReference>
<dbReference type="Pfam" id="PF07524">
    <property type="entry name" value="Bromo_TP"/>
    <property type="match status" value="1"/>
</dbReference>
<proteinExistence type="predicted"/>
<evidence type="ECO:0000256" key="2">
    <source>
        <dbReference type="ARBA" id="ARBA00023015"/>
    </source>
</evidence>
<feature type="region of interest" description="Disordered" evidence="5">
    <location>
        <begin position="643"/>
        <end position="668"/>
    </location>
</feature>
<reference evidence="7" key="1">
    <citation type="submission" date="2019-12" db="EMBL/GenBank/DDBJ databases">
        <title>Genome sequencing and annotation of Brassica cretica.</title>
        <authorList>
            <person name="Studholme D.J."/>
            <person name="Sarris P.F."/>
        </authorList>
    </citation>
    <scope>NUCLEOTIDE SEQUENCE</scope>
    <source>
        <strain evidence="7">PFS-102/07</strain>
        <tissue evidence="7">Leaf</tissue>
    </source>
</reference>